<feature type="transmembrane region" description="Helical" evidence="1">
    <location>
        <begin position="154"/>
        <end position="174"/>
    </location>
</feature>
<keyword evidence="1" id="KW-0812">Transmembrane</keyword>
<sequence length="293" mass="35462">MENKELQKVFEIDVNAQLSDGTTTFTELDQETISKTSDFRKMLEKITNSDDFKIKWDAFDADGSITWLLEKLVNSSLTRRIFSKVFLYYLHNQKRFKLILFSIFILCSLLLSFNLFGYYRQFYLFEIFSLGCVSIVCKFIQLVVIYFYDFKYDLISDLSVILCYFIYLLCLLIRKFYYEKIIFDWIIQIFIFLNTSFVLLFNFLMSYKLFKYLKYILPLLFFTTLLFFSLFYRFKYFLIAYIISMILCTLCNFLLRLFYERRPSFSDILQGGIFLFYVYNFELLVKSEIINTN</sequence>
<dbReference type="VEuPathDB" id="MicrosporidiaDB:TUBRATIS_19990"/>
<accession>A0A437AKD7</accession>
<proteinExistence type="predicted"/>
<reference evidence="2 3" key="1">
    <citation type="submission" date="2018-10" db="EMBL/GenBank/DDBJ databases">
        <title>Draft genome sequence of the microsporidian Tubulinosema ratisbonensis.</title>
        <authorList>
            <person name="Polonais V."/>
            <person name="Peyretaillade E."/>
            <person name="Niehus S."/>
            <person name="Wawrzyniak I."/>
            <person name="Franchet A."/>
            <person name="Gaspin C."/>
            <person name="Reichstadt M."/>
            <person name="Belser C."/>
            <person name="Labadie K."/>
            <person name="Delbac F."/>
            <person name="Ferrandon D."/>
        </authorList>
    </citation>
    <scope>NUCLEOTIDE SEQUENCE [LARGE SCALE GENOMIC DNA]</scope>
    <source>
        <strain evidence="2 3">Franzen</strain>
    </source>
</reference>
<protein>
    <submittedName>
        <fullName evidence="2">Uncharacterized protein</fullName>
    </submittedName>
</protein>
<feature type="transmembrane region" description="Helical" evidence="1">
    <location>
        <begin position="122"/>
        <end position="147"/>
    </location>
</feature>
<gene>
    <name evidence="2" type="ORF">TUBRATIS_19990</name>
</gene>
<dbReference type="AlphaFoldDB" id="A0A437AKD7"/>
<dbReference type="EMBL" id="RCSS01000486">
    <property type="protein sequence ID" value="RVD91547.1"/>
    <property type="molecule type" value="Genomic_DNA"/>
</dbReference>
<keyword evidence="1" id="KW-1133">Transmembrane helix</keyword>
<comment type="caution">
    <text evidence="2">The sequence shown here is derived from an EMBL/GenBank/DDBJ whole genome shotgun (WGS) entry which is preliminary data.</text>
</comment>
<name>A0A437AKD7_9MICR</name>
<keyword evidence="3" id="KW-1185">Reference proteome</keyword>
<evidence type="ECO:0000313" key="3">
    <source>
        <dbReference type="Proteomes" id="UP000282876"/>
    </source>
</evidence>
<keyword evidence="1" id="KW-0472">Membrane</keyword>
<feature type="transmembrane region" description="Helical" evidence="1">
    <location>
        <begin position="238"/>
        <end position="259"/>
    </location>
</feature>
<organism evidence="2 3">
    <name type="scientific">Tubulinosema ratisbonensis</name>
    <dbReference type="NCBI Taxonomy" id="291195"/>
    <lineage>
        <taxon>Eukaryota</taxon>
        <taxon>Fungi</taxon>
        <taxon>Fungi incertae sedis</taxon>
        <taxon>Microsporidia</taxon>
        <taxon>Tubulinosematoidea</taxon>
        <taxon>Tubulinosematidae</taxon>
        <taxon>Tubulinosema</taxon>
    </lineage>
</organism>
<feature type="transmembrane region" description="Helical" evidence="1">
    <location>
        <begin position="186"/>
        <end position="205"/>
    </location>
</feature>
<evidence type="ECO:0000256" key="1">
    <source>
        <dbReference type="SAM" id="Phobius"/>
    </source>
</evidence>
<feature type="transmembrane region" description="Helical" evidence="1">
    <location>
        <begin position="98"/>
        <end position="116"/>
    </location>
</feature>
<evidence type="ECO:0000313" key="2">
    <source>
        <dbReference type="EMBL" id="RVD91547.1"/>
    </source>
</evidence>
<feature type="transmembrane region" description="Helical" evidence="1">
    <location>
        <begin position="212"/>
        <end position="232"/>
    </location>
</feature>
<dbReference type="Proteomes" id="UP000282876">
    <property type="component" value="Unassembled WGS sequence"/>
</dbReference>